<keyword evidence="2 7" id="KW-0813">Transport</keyword>
<protein>
    <submittedName>
        <fullName evidence="9">Sugar ABC transporter permease</fullName>
    </submittedName>
</protein>
<evidence type="ECO:0000256" key="4">
    <source>
        <dbReference type="ARBA" id="ARBA00022692"/>
    </source>
</evidence>
<feature type="transmembrane region" description="Helical" evidence="7">
    <location>
        <begin position="286"/>
        <end position="308"/>
    </location>
</feature>
<dbReference type="EMBL" id="JAEAGR010000001">
    <property type="protein sequence ID" value="MBH1939487.1"/>
    <property type="molecule type" value="Genomic_DNA"/>
</dbReference>
<feature type="domain" description="ABC transmembrane type-1" evidence="8">
    <location>
        <begin position="89"/>
        <end position="307"/>
    </location>
</feature>
<dbReference type="InterPro" id="IPR035906">
    <property type="entry name" value="MetI-like_sf"/>
</dbReference>
<keyword evidence="10" id="KW-1185">Reference proteome</keyword>
<feature type="transmembrane region" description="Helical" evidence="7">
    <location>
        <begin position="222"/>
        <end position="244"/>
    </location>
</feature>
<dbReference type="CDD" id="cd06261">
    <property type="entry name" value="TM_PBP2"/>
    <property type="match status" value="1"/>
</dbReference>
<accession>A0A8J7HB13</accession>
<evidence type="ECO:0000256" key="5">
    <source>
        <dbReference type="ARBA" id="ARBA00022989"/>
    </source>
</evidence>
<evidence type="ECO:0000313" key="10">
    <source>
        <dbReference type="Proteomes" id="UP000623269"/>
    </source>
</evidence>
<feature type="transmembrane region" description="Helical" evidence="7">
    <location>
        <begin position="177"/>
        <end position="201"/>
    </location>
</feature>
<dbReference type="InterPro" id="IPR000515">
    <property type="entry name" value="MetI-like"/>
</dbReference>
<evidence type="ECO:0000313" key="9">
    <source>
        <dbReference type="EMBL" id="MBH1939487.1"/>
    </source>
</evidence>
<keyword evidence="4 7" id="KW-0812">Transmembrane</keyword>
<keyword evidence="3" id="KW-1003">Cell membrane</keyword>
<comment type="subcellular location">
    <subcellularLocation>
        <location evidence="1 7">Cell membrane</location>
        <topology evidence="1 7">Multi-pass membrane protein</topology>
    </subcellularLocation>
</comment>
<dbReference type="InterPro" id="IPR050809">
    <property type="entry name" value="UgpAE/MalFG_permease"/>
</dbReference>
<evidence type="ECO:0000256" key="3">
    <source>
        <dbReference type="ARBA" id="ARBA00022475"/>
    </source>
</evidence>
<comment type="similarity">
    <text evidence="7">Belongs to the binding-protein-dependent transport system permease family.</text>
</comment>
<dbReference type="Proteomes" id="UP000623269">
    <property type="component" value="Unassembled WGS sequence"/>
</dbReference>
<evidence type="ECO:0000259" key="8">
    <source>
        <dbReference type="PROSITE" id="PS50928"/>
    </source>
</evidence>
<comment type="caution">
    <text evidence="9">The sequence shown here is derived from an EMBL/GenBank/DDBJ whole genome shotgun (WGS) entry which is preliminary data.</text>
</comment>
<dbReference type="PANTHER" id="PTHR43227">
    <property type="entry name" value="BLL4140 PROTEIN"/>
    <property type="match status" value="1"/>
</dbReference>
<feature type="transmembrane region" description="Helical" evidence="7">
    <location>
        <begin position="89"/>
        <end position="114"/>
    </location>
</feature>
<sequence>MGRRRLPVKITKKELKGSSHKIKWIKKDSTQAVLMLTPMLIGFILFTYVPILYILRYALYESNGFKESFVGLENFVRVFTRDTSYWSSLLNTIILTFGKLAVEIPLALLLAVLLNKGRKGTGFFRVTLFLPTVISAAIAGLIFSLMFASFNGTVNGLLQSAGFIERPISWFSYKGTALFVIGFASVWNNFGINMIFFLMALQSVPKELYECSDLDGVNPIQRFFKITLPMIGPTFQVVLLNAIVGSLKMADLILSTTNGQPGGRTEVVMTYVFKYFFGYDGRQIEVGYASSMALVTAVILAMISFVYMRSSSKLGKSY</sequence>
<dbReference type="PROSITE" id="PS50928">
    <property type="entry name" value="ABC_TM1"/>
    <property type="match status" value="1"/>
</dbReference>
<evidence type="ECO:0000256" key="6">
    <source>
        <dbReference type="ARBA" id="ARBA00023136"/>
    </source>
</evidence>
<feature type="transmembrane region" description="Helical" evidence="7">
    <location>
        <begin position="126"/>
        <end position="150"/>
    </location>
</feature>
<dbReference type="Gene3D" id="1.10.3720.10">
    <property type="entry name" value="MetI-like"/>
    <property type="match status" value="1"/>
</dbReference>
<reference evidence="9" key="1">
    <citation type="submission" date="2020-12" db="EMBL/GenBank/DDBJ databases">
        <title>M. sibirica DSM 26468T genome.</title>
        <authorList>
            <person name="Thieme N."/>
            <person name="Rettenmaier R."/>
            <person name="Zverlov V."/>
            <person name="Liebl W."/>
        </authorList>
    </citation>
    <scope>NUCLEOTIDE SEQUENCE</scope>
    <source>
        <strain evidence="9">DSM 26468</strain>
    </source>
</reference>
<proteinExistence type="inferred from homology"/>
<dbReference type="GO" id="GO:0055085">
    <property type="term" value="P:transmembrane transport"/>
    <property type="evidence" value="ECO:0007669"/>
    <property type="project" value="InterPro"/>
</dbReference>
<dbReference type="SUPFAM" id="SSF161098">
    <property type="entry name" value="MetI-like"/>
    <property type="match status" value="1"/>
</dbReference>
<keyword evidence="6 7" id="KW-0472">Membrane</keyword>
<gene>
    <name evidence="9" type="ORF">I5677_01105</name>
</gene>
<dbReference type="AlphaFoldDB" id="A0A8J7HB13"/>
<keyword evidence="5 7" id="KW-1133">Transmembrane helix</keyword>
<dbReference type="PANTHER" id="PTHR43227:SF11">
    <property type="entry name" value="BLL4140 PROTEIN"/>
    <property type="match status" value="1"/>
</dbReference>
<dbReference type="Pfam" id="PF00528">
    <property type="entry name" value="BPD_transp_1"/>
    <property type="match status" value="1"/>
</dbReference>
<name>A0A8J7HB13_9FIRM</name>
<organism evidence="9 10">
    <name type="scientific">Mobilitalea sibirica</name>
    <dbReference type="NCBI Taxonomy" id="1462919"/>
    <lineage>
        <taxon>Bacteria</taxon>
        <taxon>Bacillati</taxon>
        <taxon>Bacillota</taxon>
        <taxon>Clostridia</taxon>
        <taxon>Lachnospirales</taxon>
        <taxon>Lachnospiraceae</taxon>
        <taxon>Mobilitalea</taxon>
    </lineage>
</organism>
<evidence type="ECO:0000256" key="1">
    <source>
        <dbReference type="ARBA" id="ARBA00004651"/>
    </source>
</evidence>
<dbReference type="GO" id="GO:0005886">
    <property type="term" value="C:plasma membrane"/>
    <property type="evidence" value="ECO:0007669"/>
    <property type="project" value="UniProtKB-SubCell"/>
</dbReference>
<evidence type="ECO:0000256" key="2">
    <source>
        <dbReference type="ARBA" id="ARBA00022448"/>
    </source>
</evidence>
<feature type="transmembrane region" description="Helical" evidence="7">
    <location>
        <begin position="32"/>
        <end position="55"/>
    </location>
</feature>
<evidence type="ECO:0000256" key="7">
    <source>
        <dbReference type="RuleBase" id="RU363032"/>
    </source>
</evidence>